<dbReference type="GO" id="GO:0015159">
    <property type="term" value="F:polysaccharide transmembrane transporter activity"/>
    <property type="evidence" value="ECO:0007669"/>
    <property type="project" value="InterPro"/>
</dbReference>
<dbReference type="InterPro" id="IPR003715">
    <property type="entry name" value="Poly_export_N"/>
</dbReference>
<gene>
    <name evidence="19" type="ORF">GB2207_05834</name>
</gene>
<dbReference type="Pfam" id="PF10531">
    <property type="entry name" value="SLBB"/>
    <property type="match status" value="4"/>
</dbReference>
<dbReference type="GO" id="GO:0009279">
    <property type="term" value="C:cell outer membrane"/>
    <property type="evidence" value="ECO:0007669"/>
    <property type="project" value="UniProtKB-SubCell"/>
</dbReference>
<evidence type="ECO:0000256" key="9">
    <source>
        <dbReference type="ARBA" id="ARBA00023065"/>
    </source>
</evidence>
<dbReference type="Proteomes" id="UP000005555">
    <property type="component" value="Unassembled WGS sequence"/>
</dbReference>
<reference evidence="19 20" key="1">
    <citation type="submission" date="2006-03" db="EMBL/GenBank/DDBJ databases">
        <authorList>
            <person name="Giovannoni S.J."/>
            <person name="Cho J.-C."/>
            <person name="Ferriera S."/>
            <person name="Johnson J."/>
            <person name="Kravitz S."/>
            <person name="Halpern A."/>
            <person name="Remington K."/>
            <person name="Beeson K."/>
            <person name="Tran B."/>
            <person name="Rogers Y.-H."/>
            <person name="Friedman R."/>
            <person name="Venter J.C."/>
        </authorList>
    </citation>
    <scope>NUCLEOTIDE SEQUENCE [LARGE SCALE GENOMIC DNA]</scope>
    <source>
        <strain evidence="19 20">HTCC2207</strain>
    </source>
</reference>
<keyword evidence="4" id="KW-1134">Transmembrane beta strand</keyword>
<proteinExistence type="inferred from homology"/>
<evidence type="ECO:0000313" key="20">
    <source>
        <dbReference type="Proteomes" id="UP000005555"/>
    </source>
</evidence>
<dbReference type="OrthoDB" id="9808948at2"/>
<evidence type="ECO:0000256" key="15">
    <source>
        <dbReference type="SAM" id="SignalP"/>
    </source>
</evidence>
<evidence type="ECO:0000256" key="8">
    <source>
        <dbReference type="ARBA" id="ARBA00023047"/>
    </source>
</evidence>
<feature type="domain" description="Polysaccharide export protein N-terminal" evidence="16">
    <location>
        <begin position="131"/>
        <end position="204"/>
    </location>
</feature>
<feature type="domain" description="Soluble ligand binding" evidence="17">
    <location>
        <begin position="700"/>
        <end position="735"/>
    </location>
</feature>
<evidence type="ECO:0000313" key="19">
    <source>
        <dbReference type="EMBL" id="EAS46257.1"/>
    </source>
</evidence>
<dbReference type="GO" id="GO:0015288">
    <property type="term" value="F:porin activity"/>
    <property type="evidence" value="ECO:0007669"/>
    <property type="project" value="UniProtKB-KW"/>
</dbReference>
<keyword evidence="13" id="KW-0998">Cell outer membrane</keyword>
<keyword evidence="3" id="KW-0813">Transport</keyword>
<evidence type="ECO:0000256" key="7">
    <source>
        <dbReference type="ARBA" id="ARBA00022729"/>
    </source>
</evidence>
<feature type="domain" description="SLBB" evidence="18">
    <location>
        <begin position="212"/>
        <end position="289"/>
    </location>
</feature>
<dbReference type="Gene3D" id="3.30.1950.10">
    <property type="entry name" value="wza like domain"/>
    <property type="match status" value="1"/>
</dbReference>
<evidence type="ECO:0000256" key="13">
    <source>
        <dbReference type="ARBA" id="ARBA00023237"/>
    </source>
</evidence>
<evidence type="ECO:0000259" key="18">
    <source>
        <dbReference type="Pfam" id="PF22461"/>
    </source>
</evidence>
<comment type="caution">
    <text evidence="19">The sequence shown here is derived from an EMBL/GenBank/DDBJ whole genome shotgun (WGS) entry which is preliminary data.</text>
</comment>
<feature type="chain" id="PRO_5004197780" evidence="15">
    <location>
        <begin position="28"/>
        <end position="943"/>
    </location>
</feature>
<keyword evidence="8" id="KW-0625">Polysaccharide transport</keyword>
<dbReference type="eggNOG" id="COG1596">
    <property type="taxonomic scope" value="Bacteria"/>
</dbReference>
<comment type="subcellular location">
    <subcellularLocation>
        <location evidence="1">Cell outer membrane</location>
        <topology evidence="1">Multi-pass membrane protein</topology>
    </subcellularLocation>
</comment>
<evidence type="ECO:0000256" key="11">
    <source>
        <dbReference type="ARBA" id="ARBA00023136"/>
    </source>
</evidence>
<dbReference type="Pfam" id="PF22461">
    <property type="entry name" value="SLBB_2"/>
    <property type="match status" value="1"/>
</dbReference>
<dbReference type="PANTHER" id="PTHR33619">
    <property type="entry name" value="POLYSACCHARIDE EXPORT PROTEIN GFCE-RELATED"/>
    <property type="match status" value="1"/>
</dbReference>
<dbReference type="GO" id="GO:0046930">
    <property type="term" value="C:pore complex"/>
    <property type="evidence" value="ECO:0007669"/>
    <property type="project" value="UniProtKB-KW"/>
</dbReference>
<dbReference type="PANTHER" id="PTHR33619:SF3">
    <property type="entry name" value="POLYSACCHARIDE EXPORT PROTEIN GFCE-RELATED"/>
    <property type="match status" value="1"/>
</dbReference>
<dbReference type="Pfam" id="PF02563">
    <property type="entry name" value="Poly_export"/>
    <property type="match status" value="1"/>
</dbReference>
<evidence type="ECO:0000256" key="3">
    <source>
        <dbReference type="ARBA" id="ARBA00022448"/>
    </source>
</evidence>
<dbReference type="EMBL" id="AAPI01000008">
    <property type="protein sequence ID" value="EAS46257.1"/>
    <property type="molecule type" value="Genomic_DNA"/>
</dbReference>
<dbReference type="InterPro" id="IPR054765">
    <property type="entry name" value="SLBB_dom"/>
</dbReference>
<evidence type="ECO:0000256" key="6">
    <source>
        <dbReference type="ARBA" id="ARBA00022692"/>
    </source>
</evidence>
<keyword evidence="14" id="KW-0449">Lipoprotein</keyword>
<evidence type="ECO:0000256" key="1">
    <source>
        <dbReference type="ARBA" id="ARBA00004571"/>
    </source>
</evidence>
<evidence type="ECO:0000256" key="5">
    <source>
        <dbReference type="ARBA" id="ARBA00022597"/>
    </source>
</evidence>
<feature type="domain" description="Soluble ligand binding" evidence="17">
    <location>
        <begin position="833"/>
        <end position="880"/>
    </location>
</feature>
<evidence type="ECO:0000259" key="16">
    <source>
        <dbReference type="Pfam" id="PF02563"/>
    </source>
</evidence>
<accession>Q1YPV2</accession>
<keyword evidence="10" id="KW-0626">Porin</keyword>
<keyword evidence="9" id="KW-0406">Ion transport</keyword>
<evidence type="ECO:0000256" key="14">
    <source>
        <dbReference type="ARBA" id="ARBA00023288"/>
    </source>
</evidence>
<evidence type="ECO:0000256" key="12">
    <source>
        <dbReference type="ARBA" id="ARBA00023139"/>
    </source>
</evidence>
<feature type="domain" description="Soluble ligand binding" evidence="17">
    <location>
        <begin position="606"/>
        <end position="649"/>
    </location>
</feature>
<feature type="domain" description="Soluble ligand binding" evidence="17">
    <location>
        <begin position="296"/>
        <end position="344"/>
    </location>
</feature>
<name>Q1YPV2_9GAMM</name>
<organism evidence="19 20">
    <name type="scientific">gamma proteobacterium HTCC2207</name>
    <dbReference type="NCBI Taxonomy" id="314287"/>
    <lineage>
        <taxon>Bacteria</taxon>
        <taxon>Pseudomonadati</taxon>
        <taxon>Pseudomonadota</taxon>
        <taxon>Gammaproteobacteria</taxon>
        <taxon>Cellvibrionales</taxon>
        <taxon>Porticoccaceae</taxon>
        <taxon>SAR92 clade</taxon>
    </lineage>
</organism>
<keyword evidence="11" id="KW-0472">Membrane</keyword>
<keyword evidence="7 15" id="KW-0732">Signal</keyword>
<evidence type="ECO:0000259" key="17">
    <source>
        <dbReference type="Pfam" id="PF10531"/>
    </source>
</evidence>
<dbReference type="InterPro" id="IPR049712">
    <property type="entry name" value="Poly_export"/>
</dbReference>
<feature type="signal peptide" evidence="15">
    <location>
        <begin position="1"/>
        <end position="27"/>
    </location>
</feature>
<evidence type="ECO:0000256" key="2">
    <source>
        <dbReference type="ARBA" id="ARBA00009450"/>
    </source>
</evidence>
<dbReference type="Gene3D" id="3.10.560.10">
    <property type="entry name" value="Outer membrane lipoprotein wza domain like"/>
    <property type="match status" value="7"/>
</dbReference>
<protein>
    <submittedName>
        <fullName evidence="19">Polysaccharide biosynthesis protein</fullName>
    </submittedName>
</protein>
<keyword evidence="20" id="KW-1185">Reference proteome</keyword>
<dbReference type="InterPro" id="IPR019554">
    <property type="entry name" value="Soluble_ligand-bd"/>
</dbReference>
<dbReference type="STRING" id="314287.GB2207_05834"/>
<dbReference type="GO" id="GO:0006811">
    <property type="term" value="P:monoatomic ion transport"/>
    <property type="evidence" value="ECO:0007669"/>
    <property type="project" value="UniProtKB-KW"/>
</dbReference>
<keyword evidence="5" id="KW-0762">Sugar transport</keyword>
<keyword evidence="12" id="KW-0564">Palmitate</keyword>
<evidence type="ECO:0000256" key="10">
    <source>
        <dbReference type="ARBA" id="ARBA00023114"/>
    </source>
</evidence>
<evidence type="ECO:0000256" key="4">
    <source>
        <dbReference type="ARBA" id="ARBA00022452"/>
    </source>
</evidence>
<comment type="similarity">
    <text evidence="2">Belongs to the BexD/CtrA/VexA family.</text>
</comment>
<sequence length="943" mass="100833">MKLQSLFQTSTAAIIAVALLFPLHVQSQNTDVNALCSDVSPANRAMAKSAGYDVDALCAGVAKKPARVAAATQAAAIPERKAIAQEKVADQIAPTAVVGVTAAPPAKKLKPFGYDLFAGTPNTFAPVTNVPVSPNYLLGPGDILQVMFYGKTNSAFGLEINRDGTVNFPELGPVGLAGLSFQEAKDMLQTRINTQMIGVQASISMGELRSMQIFVLGEAFKPGAYTVSSLSTITHALVVSGGVSNIASLRNIQLKRAGKTITSLDLYDLLMHGDTESDIRLQPADVIFIPTVGDLVSVNGQVLRPAIYELKGGESVADLIALSGGLGPKAYPSNASIERIQSGGFLTVLDLDLTKASDLKLLLKSGDGLSVSAIKDRMENTVSLTGHVYYPGSFSWTEDMRLSDLISGLEQFPPGLDLDYAILSRKDPATGEVTALLVNPAGVIAEPGGAEDVSLHSKDQIMLFGYDSARSEQLKSLLDQLKSQENIDNASKVVSISGPVKFPGEYPLTNSMNVSHLLKAAGDLAAGLDLEYAIIARKDHETGEFSVLQINPAELIEESAGTADLALKSSDRVMLFGQDLARGGQLEPLLLQLRSQRSFDNPEKLVTISGPVKFPGVYPLTVSMDIKQLINAAGGPIESAYMGSVEITREDLSDSELAKTQIKISDLSGELGNAGAGFTLEAKDLVAVKVLPEYRDRKAVTLAGEVVFPGDYVISRGETLLQVIERAGGFTEYADINAAFFTRTKLRENQAKRLAELKQKMELDLAAKQIDGSDDDLGSEASALKQDALDKLSDAQAIGRLIIPLKAIIAQREDDIALDDGDQLIIPQFSQEVTVIGEVQRPTSHLFRRNGRLNDYIELSGGLKDTSDKRSIYLVKSSGEVVFPRSRLFKFKSMRAQVEPGDTIVVPIDSDGAVKLMPIMAEATRMIYELALGAAAINSFSSP</sequence>
<dbReference type="AlphaFoldDB" id="Q1YPV2"/>
<keyword evidence="6" id="KW-0812">Transmembrane</keyword>
<dbReference type="HOGENOM" id="CLU_011447_0_1_6"/>